<evidence type="ECO:0000313" key="1">
    <source>
        <dbReference type="EMBL" id="ACD83219.1"/>
    </source>
</evidence>
<reference evidence="1 2" key="1">
    <citation type="journal article" date="2008" name="Biol. Direct">
        <title>Complete genome sequence of the extremely acidophilic methanotroph isolate V4, Methylacidiphilum infernorum, a representative of the bacterial phylum Verrucomicrobia.</title>
        <authorList>
            <person name="Hou S."/>
            <person name="Makarova K.S."/>
            <person name="Saw J.H."/>
            <person name="Senin P."/>
            <person name="Ly B.V."/>
            <person name="Zhou Z."/>
            <person name="Ren Y."/>
            <person name="Wang J."/>
            <person name="Galperin M.Y."/>
            <person name="Omelchenko M.V."/>
            <person name="Wolf Y.I."/>
            <person name="Yutin N."/>
            <person name="Koonin E.V."/>
            <person name="Stott M.B."/>
            <person name="Mountain B.W."/>
            <person name="Crowe M.A."/>
            <person name="Smirnova A.V."/>
            <person name="Dunfield P.F."/>
            <person name="Feng L."/>
            <person name="Wang L."/>
            <person name="Alam M."/>
        </authorList>
    </citation>
    <scope>NUCLEOTIDE SEQUENCE [LARGE SCALE GENOMIC DNA]</scope>
    <source>
        <strain evidence="2">Isolate V4</strain>
    </source>
</reference>
<accession>B3DV66</accession>
<name>B3DV66_METI4</name>
<gene>
    <name evidence="1" type="ordered locus">Minf_1164</name>
</gene>
<organism evidence="1 2">
    <name type="scientific">Methylacidiphilum infernorum (isolate V4)</name>
    <name type="common">Methylokorus infernorum (strain V4)</name>
    <dbReference type="NCBI Taxonomy" id="481448"/>
    <lineage>
        <taxon>Bacteria</taxon>
        <taxon>Pseudomonadati</taxon>
        <taxon>Verrucomicrobiota</taxon>
        <taxon>Methylacidiphilae</taxon>
        <taxon>Methylacidiphilales</taxon>
        <taxon>Methylacidiphilaceae</taxon>
        <taxon>Methylacidiphilum (ex Ratnadevi et al. 2023)</taxon>
    </lineage>
</organism>
<dbReference type="OrthoDB" id="190481at2"/>
<evidence type="ECO:0000313" key="2">
    <source>
        <dbReference type="Proteomes" id="UP000009149"/>
    </source>
</evidence>
<dbReference type="AlphaFoldDB" id="B3DV66"/>
<dbReference type="KEGG" id="min:Minf_1164"/>
<proteinExistence type="predicted"/>
<dbReference type="HOGENOM" id="CLU_709427_0_0_0"/>
<protein>
    <submittedName>
        <fullName evidence="1">Uncharacterized protein</fullName>
    </submittedName>
</protein>
<sequence length="389" mass="45302">MIELNGFALLGKKESELITGNDIEKYFWLPLRSLNYEEIVKLQQLVRKNRSLGDKCYQALKNKARIDGLLELQQKALLASMLADVCTNEKWEKNLVFLSPGQNRNAPLQGVQSEDNLQEKLFLDKEKLDWIKGFSKELKASFNAHQRKQLGALFQSLSELYYAKYEKKLDSFNILSFSSRPGFLNKDNPWTTKAFYRVKTDSRGRIIANWKGEILLEYIQPVKPIPVSDFFFKIISPKRKKEQFSFATQNFFRGLDQFCGEIAAGMQNFFENYFTAVSHKEIRDPYAKAFALFYWSLKDFLESRTGNYTSKGLVFDYRLKKVMQELFLKEKITAIEAEIKNIETIEKEKIEELSRKVPSIKEFSWASFSPSKGLSFQALNKDKQHGHEK</sequence>
<dbReference type="Proteomes" id="UP000009149">
    <property type="component" value="Chromosome"/>
</dbReference>
<dbReference type="RefSeq" id="WP_012463501.1">
    <property type="nucleotide sequence ID" value="NC_010794.1"/>
</dbReference>
<dbReference type="EMBL" id="CP000975">
    <property type="protein sequence ID" value="ACD83219.1"/>
    <property type="molecule type" value="Genomic_DNA"/>
</dbReference>
<dbReference type="STRING" id="481448.Minf_1164"/>
<dbReference type="eggNOG" id="ENOG50329QT">
    <property type="taxonomic scope" value="Bacteria"/>
</dbReference>